<sequence length="139" mass="15506">MIKTSSTKIKDIKVAWHLIDAEGKILGRIASEIVALILGKNKSNYAPNLDCGDKVVVVNAEKIVVTGKKLTDKIYYRHSNYPAGLKSETLGDLLARRPEEALRRAVLGMLPKNKLQDERIKNLYIYKGPENPHKAQVGK</sequence>
<protein>
    <recommendedName>
        <fullName evidence="4">Large ribosomal subunit protein uL13</fullName>
    </recommendedName>
</protein>
<comment type="subunit">
    <text evidence="4">Part of the 50S ribosomal subunit.</text>
</comment>
<dbReference type="PANTHER" id="PTHR11545">
    <property type="entry name" value="RIBOSOMAL PROTEIN L13"/>
    <property type="match status" value="1"/>
</dbReference>
<organism evidence="5 6">
    <name type="scientific">candidate division WWE3 bacterium CG08_land_8_20_14_0_20_41_15</name>
    <dbReference type="NCBI Taxonomy" id="1975086"/>
    <lineage>
        <taxon>Bacteria</taxon>
        <taxon>Katanobacteria</taxon>
    </lineage>
</organism>
<comment type="similarity">
    <text evidence="1 4">Belongs to the universal ribosomal protein uL13 family.</text>
</comment>
<dbReference type="GO" id="GO:0005840">
    <property type="term" value="C:ribosome"/>
    <property type="evidence" value="ECO:0007669"/>
    <property type="project" value="UniProtKB-KW"/>
</dbReference>
<proteinExistence type="inferred from homology"/>
<dbReference type="SUPFAM" id="SSF52161">
    <property type="entry name" value="Ribosomal protein L13"/>
    <property type="match status" value="1"/>
</dbReference>
<dbReference type="GO" id="GO:0006412">
    <property type="term" value="P:translation"/>
    <property type="evidence" value="ECO:0007669"/>
    <property type="project" value="UniProtKB-UniRule"/>
</dbReference>
<dbReference type="GO" id="GO:0003735">
    <property type="term" value="F:structural constituent of ribosome"/>
    <property type="evidence" value="ECO:0007669"/>
    <property type="project" value="InterPro"/>
</dbReference>
<evidence type="ECO:0000256" key="4">
    <source>
        <dbReference type="HAMAP-Rule" id="MF_01366"/>
    </source>
</evidence>
<dbReference type="NCBIfam" id="TIGR01066">
    <property type="entry name" value="rplM_bact"/>
    <property type="match status" value="1"/>
</dbReference>
<dbReference type="GO" id="GO:1990904">
    <property type="term" value="C:ribonucleoprotein complex"/>
    <property type="evidence" value="ECO:0007669"/>
    <property type="project" value="UniProtKB-KW"/>
</dbReference>
<name>A0A2H0X8M7_UNCKA</name>
<dbReference type="PIRSF" id="PIRSF002181">
    <property type="entry name" value="Ribosomal_L13"/>
    <property type="match status" value="1"/>
</dbReference>
<dbReference type="Gene3D" id="3.90.1180.10">
    <property type="entry name" value="Ribosomal protein L13"/>
    <property type="match status" value="1"/>
</dbReference>
<reference evidence="6" key="1">
    <citation type="submission" date="2017-09" db="EMBL/GenBank/DDBJ databases">
        <title>Depth-based differentiation of microbial function through sediment-hosted aquifers and enrichment of novel symbionts in the deep terrestrial subsurface.</title>
        <authorList>
            <person name="Probst A.J."/>
            <person name="Ladd B."/>
            <person name="Jarett J.K."/>
            <person name="Geller-Mcgrath D.E."/>
            <person name="Sieber C.M.K."/>
            <person name="Emerson J.B."/>
            <person name="Anantharaman K."/>
            <person name="Thomas B.C."/>
            <person name="Malmstrom R."/>
            <person name="Stieglmeier M."/>
            <person name="Klingl A."/>
            <person name="Woyke T."/>
            <person name="Ryan C.M."/>
            <person name="Banfield J.F."/>
        </authorList>
    </citation>
    <scope>NUCLEOTIDE SEQUENCE [LARGE SCALE GENOMIC DNA]</scope>
</reference>
<comment type="function">
    <text evidence="4">This protein is one of the early assembly proteins of the 50S ribosomal subunit, although it is not seen to bind rRNA by itself. It is important during the early stages of 50S assembly.</text>
</comment>
<dbReference type="Pfam" id="PF00572">
    <property type="entry name" value="Ribosomal_L13"/>
    <property type="match status" value="1"/>
</dbReference>
<comment type="caution">
    <text evidence="5">The sequence shown here is derived from an EMBL/GenBank/DDBJ whole genome shotgun (WGS) entry which is preliminary data.</text>
</comment>
<evidence type="ECO:0000313" key="5">
    <source>
        <dbReference type="EMBL" id="PIS21262.1"/>
    </source>
</evidence>
<evidence type="ECO:0000256" key="3">
    <source>
        <dbReference type="ARBA" id="ARBA00023274"/>
    </source>
</evidence>
<dbReference type="GO" id="GO:0003729">
    <property type="term" value="F:mRNA binding"/>
    <property type="evidence" value="ECO:0007669"/>
    <property type="project" value="TreeGrafter"/>
</dbReference>
<dbReference type="EMBL" id="PEYV01000059">
    <property type="protein sequence ID" value="PIS21262.1"/>
    <property type="molecule type" value="Genomic_DNA"/>
</dbReference>
<dbReference type="Proteomes" id="UP000231098">
    <property type="component" value="Unassembled WGS sequence"/>
</dbReference>
<dbReference type="InterPro" id="IPR005822">
    <property type="entry name" value="Ribosomal_uL13"/>
</dbReference>
<dbReference type="HAMAP" id="MF_01366">
    <property type="entry name" value="Ribosomal_uL13"/>
    <property type="match status" value="1"/>
</dbReference>
<evidence type="ECO:0000256" key="2">
    <source>
        <dbReference type="ARBA" id="ARBA00022980"/>
    </source>
</evidence>
<gene>
    <name evidence="4" type="primary">rplM</name>
    <name evidence="5" type="ORF">COT51_03540</name>
</gene>
<dbReference type="InterPro" id="IPR036899">
    <property type="entry name" value="Ribosomal_uL13_sf"/>
</dbReference>
<accession>A0A2H0X8M7</accession>
<evidence type="ECO:0000313" key="6">
    <source>
        <dbReference type="Proteomes" id="UP000231098"/>
    </source>
</evidence>
<keyword evidence="3 4" id="KW-0687">Ribonucleoprotein</keyword>
<dbReference type="PANTHER" id="PTHR11545:SF2">
    <property type="entry name" value="LARGE RIBOSOMAL SUBUNIT PROTEIN UL13M"/>
    <property type="match status" value="1"/>
</dbReference>
<dbReference type="AlphaFoldDB" id="A0A2H0X8M7"/>
<keyword evidence="2 4" id="KW-0689">Ribosomal protein</keyword>
<dbReference type="InterPro" id="IPR005823">
    <property type="entry name" value="Ribosomal_uL13_bac-type"/>
</dbReference>
<evidence type="ECO:0000256" key="1">
    <source>
        <dbReference type="ARBA" id="ARBA00006227"/>
    </source>
</evidence>
<dbReference type="GO" id="GO:0017148">
    <property type="term" value="P:negative regulation of translation"/>
    <property type="evidence" value="ECO:0007669"/>
    <property type="project" value="TreeGrafter"/>
</dbReference>
<dbReference type="CDD" id="cd00392">
    <property type="entry name" value="Ribosomal_L13"/>
    <property type="match status" value="1"/>
</dbReference>